<evidence type="ECO:0000256" key="3">
    <source>
        <dbReference type="ARBA" id="ARBA00022840"/>
    </source>
</evidence>
<dbReference type="Pfam" id="PF12399">
    <property type="entry name" value="BCA_ABC_TP_C"/>
    <property type="match status" value="1"/>
</dbReference>
<dbReference type="InterPro" id="IPR032823">
    <property type="entry name" value="BCA_ABC_TP_C"/>
</dbReference>
<dbReference type="Pfam" id="PF00005">
    <property type="entry name" value="ABC_tran"/>
    <property type="match status" value="1"/>
</dbReference>
<dbReference type="GO" id="GO:0016887">
    <property type="term" value="F:ATP hydrolysis activity"/>
    <property type="evidence" value="ECO:0007669"/>
    <property type="project" value="InterPro"/>
</dbReference>
<reference evidence="6" key="1">
    <citation type="submission" date="2016-06" db="EMBL/GenBank/DDBJ databases">
        <authorList>
            <person name="Varghese N."/>
            <person name="Submissions Spin"/>
        </authorList>
    </citation>
    <scope>NUCLEOTIDE SEQUENCE [LARGE SCALE GENOMIC DNA]</scope>
    <source>
        <strain evidence="6">DSM 43817</strain>
    </source>
</reference>
<keyword evidence="2" id="KW-0547">Nucleotide-binding</keyword>
<dbReference type="InterPro" id="IPR051120">
    <property type="entry name" value="ABC_AA/LPS_Transport"/>
</dbReference>
<feature type="domain" description="ABC transporter" evidence="4">
    <location>
        <begin position="4"/>
        <end position="242"/>
    </location>
</feature>
<dbReference type="InterPro" id="IPR027417">
    <property type="entry name" value="P-loop_NTPase"/>
</dbReference>
<dbReference type="PANTHER" id="PTHR45772">
    <property type="entry name" value="CONSERVED COMPONENT OF ABC TRANSPORTER FOR NATURAL AMINO ACIDS-RELATED"/>
    <property type="match status" value="1"/>
</dbReference>
<dbReference type="GO" id="GO:0005524">
    <property type="term" value="F:ATP binding"/>
    <property type="evidence" value="ECO:0007669"/>
    <property type="project" value="UniProtKB-KW"/>
</dbReference>
<dbReference type="InterPro" id="IPR003439">
    <property type="entry name" value="ABC_transporter-like_ATP-bd"/>
</dbReference>
<dbReference type="CDD" id="cd03219">
    <property type="entry name" value="ABC_Mj1267_LivG_branched"/>
    <property type="match status" value="1"/>
</dbReference>
<proteinExistence type="predicted"/>
<evidence type="ECO:0000313" key="5">
    <source>
        <dbReference type="EMBL" id="SCL20062.1"/>
    </source>
</evidence>
<evidence type="ECO:0000256" key="2">
    <source>
        <dbReference type="ARBA" id="ARBA00022741"/>
    </source>
</evidence>
<keyword evidence="6" id="KW-1185">Reference proteome</keyword>
<evidence type="ECO:0000256" key="1">
    <source>
        <dbReference type="ARBA" id="ARBA00022448"/>
    </source>
</evidence>
<evidence type="ECO:0000259" key="4">
    <source>
        <dbReference type="PROSITE" id="PS50893"/>
    </source>
</evidence>
<dbReference type="RefSeq" id="WP_091639389.1">
    <property type="nucleotide sequence ID" value="NZ_FMHW01000002.1"/>
</dbReference>
<name>A0A1C6RSN9_9ACTN</name>
<gene>
    <name evidence="5" type="ORF">GA0074692_0775</name>
</gene>
<dbReference type="GO" id="GO:0005886">
    <property type="term" value="C:plasma membrane"/>
    <property type="evidence" value="ECO:0007669"/>
    <property type="project" value="TreeGrafter"/>
</dbReference>
<dbReference type="STRING" id="145854.GA0074692_0775"/>
<dbReference type="Gene3D" id="3.40.50.300">
    <property type="entry name" value="P-loop containing nucleotide triphosphate hydrolases"/>
    <property type="match status" value="1"/>
</dbReference>
<dbReference type="OrthoDB" id="3396710at2"/>
<protein>
    <submittedName>
        <fullName evidence="5">Amino acid/amide ABC transporter ATP-binding protein 1, HAAT family</fullName>
    </submittedName>
</protein>
<dbReference type="PROSITE" id="PS50893">
    <property type="entry name" value="ABC_TRANSPORTER_2"/>
    <property type="match status" value="1"/>
</dbReference>
<dbReference type="SMART" id="SM00382">
    <property type="entry name" value="AAA"/>
    <property type="match status" value="1"/>
</dbReference>
<dbReference type="Proteomes" id="UP000198959">
    <property type="component" value="Unassembled WGS sequence"/>
</dbReference>
<keyword evidence="1" id="KW-0813">Transport</keyword>
<dbReference type="SUPFAM" id="SSF52540">
    <property type="entry name" value="P-loop containing nucleoside triphosphate hydrolases"/>
    <property type="match status" value="1"/>
</dbReference>
<dbReference type="EMBL" id="FMHW01000002">
    <property type="protein sequence ID" value="SCL20062.1"/>
    <property type="molecule type" value="Genomic_DNA"/>
</dbReference>
<evidence type="ECO:0000313" key="6">
    <source>
        <dbReference type="Proteomes" id="UP000198959"/>
    </source>
</evidence>
<dbReference type="InterPro" id="IPR003593">
    <property type="entry name" value="AAA+_ATPase"/>
</dbReference>
<accession>A0A1C6RSN9</accession>
<sequence length="246" mass="26797">MSHLEVVDIRKRFGGLEVLHGVSMRAEMGRVTALIGPNGAGKSTLANIISGYVRADSGRVVFAGHDLTRKRVHQRAALGLGRTFQNLELFHGMSVAENVTLGRYRSARLRWFTGPGRHDAPAVTEALRTLTLADQRDQDVGSLSFGRAKMVEPARVVVAEPSMIVMDEPAAGLTSARKAAFGHWIRGLLSPTTGVVLIEHDMQLIMSVSDYIYVLDHGVLIADGTPDEVRRNDKVREAYLGTGEEA</sequence>
<organism evidence="5 6">
    <name type="scientific">Micromonospora pallida</name>
    <dbReference type="NCBI Taxonomy" id="145854"/>
    <lineage>
        <taxon>Bacteria</taxon>
        <taxon>Bacillati</taxon>
        <taxon>Actinomycetota</taxon>
        <taxon>Actinomycetes</taxon>
        <taxon>Micromonosporales</taxon>
        <taxon>Micromonosporaceae</taxon>
        <taxon>Micromonospora</taxon>
    </lineage>
</organism>
<dbReference type="AlphaFoldDB" id="A0A1C6RSN9"/>
<keyword evidence="3 5" id="KW-0067">ATP-binding</keyword>